<dbReference type="GO" id="GO:0003677">
    <property type="term" value="F:DNA binding"/>
    <property type="evidence" value="ECO:0007669"/>
    <property type="project" value="UniProtKB-KW"/>
</dbReference>
<dbReference type="EMBL" id="LACI01000642">
    <property type="protein sequence ID" value="KJU86335.1"/>
    <property type="molecule type" value="Genomic_DNA"/>
</dbReference>
<name>A0A0F3GWT1_9BACT</name>
<evidence type="ECO:0000313" key="8">
    <source>
        <dbReference type="EMBL" id="KJU86335.1"/>
    </source>
</evidence>
<evidence type="ECO:0000313" key="9">
    <source>
        <dbReference type="Proteomes" id="UP000033423"/>
    </source>
</evidence>
<evidence type="ECO:0000256" key="6">
    <source>
        <dbReference type="PROSITE-ProRule" id="PRU00169"/>
    </source>
</evidence>
<feature type="domain" description="Response regulatory" evidence="7">
    <location>
        <begin position="6"/>
        <end position="124"/>
    </location>
</feature>
<dbReference type="GO" id="GO:0000160">
    <property type="term" value="P:phosphorelay signal transduction system"/>
    <property type="evidence" value="ECO:0007669"/>
    <property type="project" value="UniProtKB-KW"/>
</dbReference>
<evidence type="ECO:0000256" key="1">
    <source>
        <dbReference type="ARBA" id="ARBA00022553"/>
    </source>
</evidence>
<proteinExistence type="predicted"/>
<evidence type="ECO:0000256" key="2">
    <source>
        <dbReference type="ARBA" id="ARBA00023012"/>
    </source>
</evidence>
<protein>
    <submittedName>
        <fullName evidence="8">Response regulator receiver modulated serine phosphatase</fullName>
    </submittedName>
</protein>
<dbReference type="InterPro" id="IPR001932">
    <property type="entry name" value="PPM-type_phosphatase-like_dom"/>
</dbReference>
<evidence type="ECO:0000256" key="3">
    <source>
        <dbReference type="ARBA" id="ARBA00023015"/>
    </source>
</evidence>
<dbReference type="PANTHER" id="PTHR44591">
    <property type="entry name" value="STRESS RESPONSE REGULATOR PROTEIN 1"/>
    <property type="match status" value="1"/>
</dbReference>
<keyword evidence="4" id="KW-0238">DNA-binding</keyword>
<dbReference type="Gene3D" id="3.60.40.10">
    <property type="entry name" value="PPM-type phosphatase domain"/>
    <property type="match status" value="1"/>
</dbReference>
<dbReference type="Gene3D" id="3.40.50.2300">
    <property type="match status" value="1"/>
</dbReference>
<dbReference type="AlphaFoldDB" id="A0A0F3GWT1"/>
<reference evidence="8 9" key="1">
    <citation type="submission" date="2015-02" db="EMBL/GenBank/DDBJ databases">
        <title>Single-cell genomics of uncultivated deep-branching MTB reveals a conserved set of magnetosome genes.</title>
        <authorList>
            <person name="Kolinko S."/>
            <person name="Richter M."/>
            <person name="Glockner F.O."/>
            <person name="Brachmann A."/>
            <person name="Schuler D."/>
        </authorList>
    </citation>
    <scope>NUCLEOTIDE SEQUENCE [LARGE SCALE GENOMIC DNA]</scope>
    <source>
        <strain evidence="8">TM-1</strain>
    </source>
</reference>
<comment type="caution">
    <text evidence="8">The sequence shown here is derived from an EMBL/GenBank/DDBJ whole genome shotgun (WGS) entry which is preliminary data.</text>
</comment>
<dbReference type="SUPFAM" id="SSF52172">
    <property type="entry name" value="CheY-like"/>
    <property type="match status" value="1"/>
</dbReference>
<dbReference type="InterPro" id="IPR050595">
    <property type="entry name" value="Bact_response_regulator"/>
</dbReference>
<keyword evidence="1 6" id="KW-0597">Phosphoprotein</keyword>
<keyword evidence="2" id="KW-0902">Two-component regulatory system</keyword>
<accession>A0A0F3GWT1</accession>
<evidence type="ECO:0000256" key="5">
    <source>
        <dbReference type="ARBA" id="ARBA00023163"/>
    </source>
</evidence>
<dbReference type="Proteomes" id="UP000033423">
    <property type="component" value="Unassembled WGS sequence"/>
</dbReference>
<dbReference type="FunFam" id="3.40.50.2300:FF:000001">
    <property type="entry name" value="DNA-binding response regulator PhoB"/>
    <property type="match status" value="1"/>
</dbReference>
<keyword evidence="9" id="KW-1185">Reference proteome</keyword>
<dbReference type="SMART" id="SM00448">
    <property type="entry name" value="REC"/>
    <property type="match status" value="1"/>
</dbReference>
<organism evidence="8 9">
    <name type="scientific">Candidatus Magnetobacterium bavaricum</name>
    <dbReference type="NCBI Taxonomy" id="29290"/>
    <lineage>
        <taxon>Bacteria</taxon>
        <taxon>Pseudomonadati</taxon>
        <taxon>Nitrospirota</taxon>
        <taxon>Thermodesulfovibrionia</taxon>
        <taxon>Thermodesulfovibrionales</taxon>
        <taxon>Candidatus Magnetobacteriaceae</taxon>
        <taxon>Candidatus Magnetobacterium</taxon>
    </lineage>
</organism>
<dbReference type="Pfam" id="PF07228">
    <property type="entry name" value="SpoIIE"/>
    <property type="match status" value="1"/>
</dbReference>
<dbReference type="InterPro" id="IPR011006">
    <property type="entry name" value="CheY-like_superfamily"/>
</dbReference>
<dbReference type="PANTHER" id="PTHR44591:SF3">
    <property type="entry name" value="RESPONSE REGULATORY DOMAIN-CONTAINING PROTEIN"/>
    <property type="match status" value="1"/>
</dbReference>
<dbReference type="PROSITE" id="PS50110">
    <property type="entry name" value="RESPONSE_REGULATORY"/>
    <property type="match status" value="1"/>
</dbReference>
<dbReference type="InterPro" id="IPR036457">
    <property type="entry name" value="PPM-type-like_dom_sf"/>
</dbReference>
<keyword evidence="5" id="KW-0804">Transcription</keyword>
<sequence>MQKITKVLVVDDDENNRAICEINLRQLGFTVLLAKDGQEGLDLAIKEEPDLILLDVMMPVMNGYLVLERLKKNPQTRDIPVIMLTAKTDAMATEIAKAFSAGADDYVRKPYQLAELKARVRTQVERRLTEKAKMALEKERAADLQDAARVQRKFLTNEETAGDMLKNAGLNVVFFNQPATDVSGDFWFPKLMPRDKAGLFVADTCGHGVLAAIMSMRILSIIDHAPTPALHPGEFLGNINNDIYGLLSPESSFVAGIYFILCPQKIIFSNAGQPAPVLMRDGGIIELKSFGPPLGLFPDLNPK</sequence>
<dbReference type="Pfam" id="PF00072">
    <property type="entry name" value="Response_reg"/>
    <property type="match status" value="1"/>
</dbReference>
<feature type="non-terminal residue" evidence="8">
    <location>
        <position position="303"/>
    </location>
</feature>
<dbReference type="InterPro" id="IPR001789">
    <property type="entry name" value="Sig_transdc_resp-reg_receiver"/>
</dbReference>
<feature type="modified residue" description="4-aspartylphosphate" evidence="6">
    <location>
        <position position="55"/>
    </location>
</feature>
<gene>
    <name evidence="8" type="ORF">MBAV_001466</name>
</gene>
<evidence type="ECO:0000259" key="7">
    <source>
        <dbReference type="PROSITE" id="PS50110"/>
    </source>
</evidence>
<evidence type="ECO:0000256" key="4">
    <source>
        <dbReference type="ARBA" id="ARBA00023125"/>
    </source>
</evidence>
<keyword evidence="3" id="KW-0805">Transcription regulation</keyword>